<dbReference type="PRINTS" id="PR00132">
    <property type="entry name" value="GLHYDRLASE2"/>
</dbReference>
<dbReference type="Pfam" id="PF00703">
    <property type="entry name" value="Glyco_hydro_2"/>
    <property type="match status" value="1"/>
</dbReference>
<evidence type="ECO:0000256" key="4">
    <source>
        <dbReference type="SAM" id="Phobius"/>
    </source>
</evidence>
<evidence type="ECO:0000256" key="1">
    <source>
        <dbReference type="ARBA" id="ARBA00007401"/>
    </source>
</evidence>
<dbReference type="Gene3D" id="2.60.120.260">
    <property type="entry name" value="Galactose-binding domain-like"/>
    <property type="match status" value="1"/>
</dbReference>
<comment type="similarity">
    <text evidence="1">Belongs to the glycosyl hydrolase 2 family.</text>
</comment>
<evidence type="ECO:0000259" key="5">
    <source>
        <dbReference type="Pfam" id="PF00703"/>
    </source>
</evidence>
<dbReference type="InterPro" id="IPR008979">
    <property type="entry name" value="Galactose-bd-like_sf"/>
</dbReference>
<dbReference type="PANTHER" id="PTHR42732:SF1">
    <property type="entry name" value="BETA-MANNOSIDASE"/>
    <property type="match status" value="1"/>
</dbReference>
<keyword evidence="4" id="KW-1133">Transmembrane helix</keyword>
<reference evidence="8 9" key="1">
    <citation type="submission" date="2024-08" db="EMBL/GenBank/DDBJ databases">
        <title>Whole-genome sequencing of halo(alkali)philic microorganisms from hypersaline lakes.</title>
        <authorList>
            <person name="Sorokin D.Y."/>
            <person name="Merkel A.Y."/>
            <person name="Messina E."/>
            <person name="Yakimov M."/>
        </authorList>
    </citation>
    <scope>NUCLEOTIDE SEQUENCE [LARGE SCALE GENOMIC DNA]</scope>
    <source>
        <strain evidence="8 9">AB-hyl4</strain>
    </source>
</reference>
<feature type="domain" description="Glycoside hydrolase family 2 catalytic" evidence="6">
    <location>
        <begin position="331"/>
        <end position="484"/>
    </location>
</feature>
<evidence type="ECO:0000256" key="2">
    <source>
        <dbReference type="ARBA" id="ARBA00022801"/>
    </source>
</evidence>
<evidence type="ECO:0000313" key="8">
    <source>
        <dbReference type="EMBL" id="MFA9479526.1"/>
    </source>
</evidence>
<feature type="domain" description="Glycoside hydrolase family 2 immunoglobulin-like beta-sandwich" evidence="5">
    <location>
        <begin position="217"/>
        <end position="330"/>
    </location>
</feature>
<dbReference type="InterPro" id="IPR006104">
    <property type="entry name" value="Glyco_hydro_2_N"/>
</dbReference>
<accession>A0ABV4U7N3</accession>
<feature type="domain" description="Glycosyl hydrolases family 2 sugar binding" evidence="7">
    <location>
        <begin position="82"/>
        <end position="157"/>
    </location>
</feature>
<dbReference type="Gene3D" id="3.20.20.80">
    <property type="entry name" value="Glycosidases"/>
    <property type="match status" value="1"/>
</dbReference>
<gene>
    <name evidence="8" type="ORF">ACERK3_14650</name>
</gene>
<dbReference type="RefSeq" id="WP_425346445.1">
    <property type="nucleotide sequence ID" value="NZ_JBGUBD010000009.1"/>
</dbReference>
<dbReference type="PANTHER" id="PTHR42732">
    <property type="entry name" value="BETA-GALACTOSIDASE"/>
    <property type="match status" value="1"/>
</dbReference>
<sequence>MFEQRYALGNVTTFVLIAMVTLMYDPSSILASPDANARHHEFWDATTLDVDNQLRSLDGVWEHVPWQRLDEPPSFEDASPVKVPAPGRDGAFRTTFSVASKPGAKRVILHFSAVGYHCRVFVNGQPVGSHLGGYTPFEFDVSEHVREGDNELVVLLLGVIGTLLNPEEGDAVGTEQGFTEASLPIARAANRAIIGYGYFRREGIRHSVHVREVPLLRVADVTMTSSFRDMQIQADVRLQNQTGAARPVNIRMDVLPYEIATGQIGTDPVLRVERQVELSAGPGQVELKQAWPDATLWMPGDPHLYVARVQLVDASTQAILDQRHIRFGFREVWIDGRNIMINGVAMRAFTHGTLDTEAGVDALRAMFKQLNDVGINTVRPTTMPPPTRFALLADEMGMMLIGESELTFNRNYAYDQPSFWTHFQRTWSERVARDKNHPSIVIWSLANEAIITAPNQPIGEKFYESFRHLQQVDPTRPIMQEGDGDLRDYKPDSHGFPIDIINIHFYYVSPTKNPLWATEFPPVAWAMEDISRPEEIPGAFKYGAELPDRDRPWFAGEFGPATAIAYPDHFAFWTGPAAYRDLFGQAEPLVRGIGETMKLQIQGFRDMGLAGMDPWDVTRNEHLAPYMRSAMEPVTVFTRDRLRHWRGGTTAQRPLVVLNDSFEPHDVTLVTTLTQDGRVIDRQSEKLTIPAGERHDVDWSFQLPDVQQTTGCQFHVELNDAQGQLVSGFTQDWEVFPEQPASSGWHADRVRLIGDTNQLGQIAEWSGLTVHGPDVVRQLDAERVRFVLVDQSVFNALGSETGPLLERYIDRGGVVMTLNVGSGSAAGVNLQATRESDATRLFTQRSHPLTDNIPEKQWQFWQPDHYVSRANYAAPFDPAFEIPLIASGIGGLRYTPLIIARYGRGALVACALQLNEAVATEPVARQLLNNLAAYADTLREADDNDVDRKLMLLARPEELADWEARMREARVLFGGMADEQPLRPGVHHVLLTGNASPSARQLQALEQFVRGGGTLWVHRLTPQTPYLATLTDWLGQPISLRPPQMWLQQFEIEPKQFDHPLLDGISDYHTCWATFGWTNGNDFSVRTTAIADYVLEPDGHNGEALLYEPDWLGKWDVTSSAQGTLSQKILRSLETHPRNESPGIGMTMHKLGQGTILIDQLRWDATMQNRSSESHEKARYFFGTLWKNMSRHE</sequence>
<dbReference type="SUPFAM" id="SSF49303">
    <property type="entry name" value="beta-Galactosidase/glucuronidase domain"/>
    <property type="match status" value="1"/>
</dbReference>
<dbReference type="InterPro" id="IPR013783">
    <property type="entry name" value="Ig-like_fold"/>
</dbReference>
<keyword evidence="4" id="KW-0812">Transmembrane</keyword>
<evidence type="ECO:0000256" key="3">
    <source>
        <dbReference type="ARBA" id="ARBA00023295"/>
    </source>
</evidence>
<evidence type="ECO:0000313" key="9">
    <source>
        <dbReference type="Proteomes" id="UP001575105"/>
    </source>
</evidence>
<dbReference type="GO" id="GO:0016787">
    <property type="term" value="F:hydrolase activity"/>
    <property type="evidence" value="ECO:0007669"/>
    <property type="project" value="UniProtKB-KW"/>
</dbReference>
<dbReference type="InterPro" id="IPR023232">
    <property type="entry name" value="Glyco_hydro_2_AS"/>
</dbReference>
<dbReference type="InterPro" id="IPR036156">
    <property type="entry name" value="Beta-gal/glucu_dom_sf"/>
</dbReference>
<keyword evidence="9" id="KW-1185">Reference proteome</keyword>
<name>A0ABV4U7N3_9BACT</name>
<dbReference type="InterPro" id="IPR017853">
    <property type="entry name" value="GH"/>
</dbReference>
<comment type="caution">
    <text evidence="8">The sequence shown here is derived from an EMBL/GenBank/DDBJ whole genome shotgun (WGS) entry which is preliminary data.</text>
</comment>
<dbReference type="InterPro" id="IPR051913">
    <property type="entry name" value="GH2_Domain-Containing"/>
</dbReference>
<dbReference type="InterPro" id="IPR006101">
    <property type="entry name" value="Glyco_hydro_2"/>
</dbReference>
<dbReference type="Pfam" id="PF02836">
    <property type="entry name" value="Glyco_hydro_2_C"/>
    <property type="match status" value="1"/>
</dbReference>
<dbReference type="SUPFAM" id="SSF49785">
    <property type="entry name" value="Galactose-binding domain-like"/>
    <property type="match status" value="1"/>
</dbReference>
<evidence type="ECO:0000259" key="6">
    <source>
        <dbReference type="Pfam" id="PF02836"/>
    </source>
</evidence>
<dbReference type="Gene3D" id="2.60.40.10">
    <property type="entry name" value="Immunoglobulins"/>
    <property type="match status" value="1"/>
</dbReference>
<keyword evidence="2 8" id="KW-0378">Hydrolase</keyword>
<dbReference type="InterPro" id="IPR006103">
    <property type="entry name" value="Glyco_hydro_2_cat"/>
</dbReference>
<dbReference type="EMBL" id="JBGUBD010000009">
    <property type="protein sequence ID" value="MFA9479526.1"/>
    <property type="molecule type" value="Genomic_DNA"/>
</dbReference>
<evidence type="ECO:0000259" key="7">
    <source>
        <dbReference type="Pfam" id="PF02837"/>
    </source>
</evidence>
<proteinExistence type="inferred from homology"/>
<keyword evidence="3" id="KW-0326">Glycosidase</keyword>
<organism evidence="8 9">
    <name type="scientific">Natronomicrosphaera hydrolytica</name>
    <dbReference type="NCBI Taxonomy" id="3242702"/>
    <lineage>
        <taxon>Bacteria</taxon>
        <taxon>Pseudomonadati</taxon>
        <taxon>Planctomycetota</taxon>
        <taxon>Phycisphaerae</taxon>
        <taxon>Phycisphaerales</taxon>
        <taxon>Phycisphaeraceae</taxon>
        <taxon>Natronomicrosphaera</taxon>
    </lineage>
</organism>
<dbReference type="Proteomes" id="UP001575105">
    <property type="component" value="Unassembled WGS sequence"/>
</dbReference>
<dbReference type="SUPFAM" id="SSF51445">
    <property type="entry name" value="(Trans)glycosidases"/>
    <property type="match status" value="1"/>
</dbReference>
<dbReference type="InterPro" id="IPR006102">
    <property type="entry name" value="Ig-like_GH2"/>
</dbReference>
<dbReference type="Pfam" id="PF02837">
    <property type="entry name" value="Glyco_hydro_2_N"/>
    <property type="match status" value="1"/>
</dbReference>
<keyword evidence="4" id="KW-0472">Membrane</keyword>
<protein>
    <submittedName>
        <fullName evidence="8">Glycoside hydrolase family 2 protein</fullName>
    </submittedName>
</protein>
<feature type="transmembrane region" description="Helical" evidence="4">
    <location>
        <begin position="7"/>
        <end position="24"/>
    </location>
</feature>
<dbReference type="PROSITE" id="PS00608">
    <property type="entry name" value="GLYCOSYL_HYDROL_F2_2"/>
    <property type="match status" value="1"/>
</dbReference>